<dbReference type="Pfam" id="PF03959">
    <property type="entry name" value="FSH1"/>
    <property type="match status" value="1"/>
</dbReference>
<name>A0A0D3L1K2_EMIH1</name>
<protein>
    <recommendedName>
        <fullName evidence="2">Serine hydrolase domain-containing protein</fullName>
    </recommendedName>
</protein>
<evidence type="ECO:0000259" key="2">
    <source>
        <dbReference type="Pfam" id="PF03959"/>
    </source>
</evidence>
<reference evidence="4" key="1">
    <citation type="journal article" date="2013" name="Nature">
        <title>Pan genome of the phytoplankton Emiliania underpins its global distribution.</title>
        <authorList>
            <person name="Read B.A."/>
            <person name="Kegel J."/>
            <person name="Klute M.J."/>
            <person name="Kuo A."/>
            <person name="Lefebvre S.C."/>
            <person name="Maumus F."/>
            <person name="Mayer C."/>
            <person name="Miller J."/>
            <person name="Monier A."/>
            <person name="Salamov A."/>
            <person name="Young J."/>
            <person name="Aguilar M."/>
            <person name="Claverie J.M."/>
            <person name="Frickenhaus S."/>
            <person name="Gonzalez K."/>
            <person name="Herman E.K."/>
            <person name="Lin Y.C."/>
            <person name="Napier J."/>
            <person name="Ogata H."/>
            <person name="Sarno A.F."/>
            <person name="Shmutz J."/>
            <person name="Schroeder D."/>
            <person name="de Vargas C."/>
            <person name="Verret F."/>
            <person name="von Dassow P."/>
            <person name="Valentin K."/>
            <person name="Van de Peer Y."/>
            <person name="Wheeler G."/>
            <person name="Dacks J.B."/>
            <person name="Delwiche C.F."/>
            <person name="Dyhrman S.T."/>
            <person name="Glockner G."/>
            <person name="John U."/>
            <person name="Richards T."/>
            <person name="Worden A.Z."/>
            <person name="Zhang X."/>
            <person name="Grigoriev I.V."/>
            <person name="Allen A.E."/>
            <person name="Bidle K."/>
            <person name="Borodovsky M."/>
            <person name="Bowler C."/>
            <person name="Brownlee C."/>
            <person name="Cock J.M."/>
            <person name="Elias M."/>
            <person name="Gladyshev V.N."/>
            <person name="Groth M."/>
            <person name="Guda C."/>
            <person name="Hadaegh A."/>
            <person name="Iglesias-Rodriguez M.D."/>
            <person name="Jenkins J."/>
            <person name="Jones B.M."/>
            <person name="Lawson T."/>
            <person name="Leese F."/>
            <person name="Lindquist E."/>
            <person name="Lobanov A."/>
            <person name="Lomsadze A."/>
            <person name="Malik S.B."/>
            <person name="Marsh M.E."/>
            <person name="Mackinder L."/>
            <person name="Mock T."/>
            <person name="Mueller-Roeber B."/>
            <person name="Pagarete A."/>
            <person name="Parker M."/>
            <person name="Probert I."/>
            <person name="Quesneville H."/>
            <person name="Raines C."/>
            <person name="Rensing S.A."/>
            <person name="Riano-Pachon D.M."/>
            <person name="Richier S."/>
            <person name="Rokitta S."/>
            <person name="Shiraiwa Y."/>
            <person name="Soanes D.M."/>
            <person name="van der Giezen M."/>
            <person name="Wahlund T.M."/>
            <person name="Williams B."/>
            <person name="Wilson W."/>
            <person name="Wolfe G."/>
            <person name="Wurch L.L."/>
        </authorList>
    </citation>
    <scope>NUCLEOTIDE SEQUENCE</scope>
</reference>
<dbReference type="PaxDb" id="2903-EOD41887"/>
<organism evidence="3 4">
    <name type="scientific">Emiliania huxleyi (strain CCMP1516)</name>
    <dbReference type="NCBI Taxonomy" id="280463"/>
    <lineage>
        <taxon>Eukaryota</taxon>
        <taxon>Haptista</taxon>
        <taxon>Haptophyta</taxon>
        <taxon>Prymnesiophyceae</taxon>
        <taxon>Isochrysidales</taxon>
        <taxon>Noelaerhabdaceae</taxon>
        <taxon>Emiliania</taxon>
    </lineage>
</organism>
<dbReference type="AlphaFoldDB" id="A0A0D3L1K2"/>
<evidence type="ECO:0000313" key="3">
    <source>
        <dbReference type="EnsemblProtists" id="EOD41887"/>
    </source>
</evidence>
<feature type="domain" description="Serine hydrolase" evidence="2">
    <location>
        <begin position="3"/>
        <end position="202"/>
    </location>
</feature>
<dbReference type="eggNOG" id="KOG2551">
    <property type="taxonomic scope" value="Eukaryota"/>
</dbReference>
<dbReference type="PANTHER" id="PTHR48070">
    <property type="entry name" value="ESTERASE OVCA2"/>
    <property type="match status" value="1"/>
</dbReference>
<dbReference type="InterPro" id="IPR050593">
    <property type="entry name" value="LovG"/>
</dbReference>
<dbReference type="InterPro" id="IPR029058">
    <property type="entry name" value="AB_hydrolase_fold"/>
</dbReference>
<dbReference type="PANTHER" id="PTHR48070:SF6">
    <property type="entry name" value="ESTERASE OVCA2"/>
    <property type="match status" value="1"/>
</dbReference>
<dbReference type="GO" id="GO:0016787">
    <property type="term" value="F:hydrolase activity"/>
    <property type="evidence" value="ECO:0007669"/>
    <property type="project" value="UniProtKB-KW"/>
</dbReference>
<dbReference type="RefSeq" id="XP_005794316.1">
    <property type="nucleotide sequence ID" value="XM_005794259.1"/>
</dbReference>
<dbReference type="GO" id="GO:0005737">
    <property type="term" value="C:cytoplasm"/>
    <property type="evidence" value="ECO:0007669"/>
    <property type="project" value="TreeGrafter"/>
</dbReference>
<evidence type="ECO:0000313" key="4">
    <source>
        <dbReference type="Proteomes" id="UP000013827"/>
    </source>
</evidence>
<keyword evidence="4" id="KW-1185">Reference proteome</keyword>
<dbReference type="GO" id="GO:0005634">
    <property type="term" value="C:nucleus"/>
    <property type="evidence" value="ECO:0007669"/>
    <property type="project" value="TreeGrafter"/>
</dbReference>
<sequence length="229" mass="25045">MRKLSVLCLHGYSMTGALLQQSMRRTCERLSHLARFRFVDGPHTVEPSPHLPLELPEGTRPLGWWRPERQDDRSWHFHGVDDSLALLSQAEASEVEAHGHGVDVVLGFSQGSALAHLATALRQHRPSASPLPSLRGAVFVGGFPFAPASPAFAEASLHLSMPTLHVAGSRDKIVRPETSARLLQLCAEDNRTYHEHQGGHVVHSGSASLAVYEDWFARQHVGASGQLAQ</sequence>
<dbReference type="SUPFAM" id="SSF53474">
    <property type="entry name" value="alpha/beta-Hydrolases"/>
    <property type="match status" value="1"/>
</dbReference>
<dbReference type="KEGG" id="ehx:EMIHUDRAFT_194467"/>
<dbReference type="Gene3D" id="3.40.50.1820">
    <property type="entry name" value="alpha/beta hydrolase"/>
    <property type="match status" value="1"/>
</dbReference>
<keyword evidence="1" id="KW-0378">Hydrolase</keyword>
<reference evidence="3" key="2">
    <citation type="submission" date="2024-10" db="UniProtKB">
        <authorList>
            <consortium name="EnsemblProtists"/>
        </authorList>
    </citation>
    <scope>IDENTIFICATION</scope>
</reference>
<dbReference type="GeneID" id="17287157"/>
<dbReference type="Proteomes" id="UP000013827">
    <property type="component" value="Unassembled WGS sequence"/>
</dbReference>
<dbReference type="EnsemblProtists" id="EOD41887">
    <property type="protein sequence ID" value="EOD41887"/>
    <property type="gene ID" value="EMIHUDRAFT_194467"/>
</dbReference>
<evidence type="ECO:0000256" key="1">
    <source>
        <dbReference type="ARBA" id="ARBA00022801"/>
    </source>
</evidence>
<accession>A0A0D3L1K2</accession>
<proteinExistence type="predicted"/>
<dbReference type="InterPro" id="IPR005645">
    <property type="entry name" value="FSH-like_dom"/>
</dbReference>
<dbReference type="HOGENOM" id="CLU_051938_2_3_1"/>